<sequence length="76" mass="8874">MESSSNYLKIEIKLDNNETVYHYEFFSTDEKIAYNNFITKCDRNETGFLPINDGEHNSAINLNKIVKITPLERTDI</sequence>
<organism evidence="1 2">
    <name type="scientific">Macrococcoides caseolyticum</name>
    <dbReference type="NCBI Taxonomy" id="69966"/>
    <lineage>
        <taxon>Bacteria</taxon>
        <taxon>Bacillati</taxon>
        <taxon>Bacillota</taxon>
        <taxon>Bacilli</taxon>
        <taxon>Bacillales</taxon>
        <taxon>Staphylococcaceae</taxon>
        <taxon>Macrococcoides</taxon>
    </lineage>
</organism>
<dbReference type="RefSeq" id="WP_015912180.1">
    <property type="nucleotide sequence ID" value="NZ_CABFNV010000003.1"/>
</dbReference>
<protein>
    <submittedName>
        <fullName evidence="1">Uncharacterized protein</fullName>
    </submittedName>
</protein>
<comment type="caution">
    <text evidence="1">The sequence shown here is derived from an EMBL/GenBank/DDBJ whole genome shotgun (WGS) entry which is preliminary data.</text>
</comment>
<dbReference type="AlphaFoldDB" id="A0A1W7A7I7"/>
<accession>A0A1W7A7I7</accession>
<dbReference type="Proteomes" id="UP000233482">
    <property type="component" value="Unassembled WGS sequence"/>
</dbReference>
<dbReference type="EMBL" id="PIXC01000004">
    <property type="protein sequence ID" value="PKE26855.1"/>
    <property type="molecule type" value="Genomic_DNA"/>
</dbReference>
<evidence type="ECO:0000313" key="2">
    <source>
        <dbReference type="Proteomes" id="UP000233482"/>
    </source>
</evidence>
<dbReference type="GeneID" id="61130017"/>
<proteinExistence type="predicted"/>
<reference evidence="1 2" key="1">
    <citation type="submission" date="2017-12" db="EMBL/GenBank/DDBJ databases">
        <title>Genomics of Macrococcus caseolyticus.</title>
        <authorList>
            <person name="MacFadyen A.C."/>
            <person name="Paterson G.K."/>
        </authorList>
    </citation>
    <scope>NUCLEOTIDE SEQUENCE [LARGE SCALE GENOMIC DNA]</scope>
    <source>
        <strain evidence="1 2">5788_EF188</strain>
    </source>
</reference>
<evidence type="ECO:0000313" key="1">
    <source>
        <dbReference type="EMBL" id="PKE26855.1"/>
    </source>
</evidence>
<name>A0A1W7A7I7_9STAP</name>
<gene>
    <name evidence="1" type="ORF">CW686_02745</name>
</gene>